<organism evidence="1 2">
    <name type="scientific">Ooceraea biroi</name>
    <name type="common">Clonal raider ant</name>
    <name type="synonym">Cerapachys biroi</name>
    <dbReference type="NCBI Taxonomy" id="2015173"/>
    <lineage>
        <taxon>Eukaryota</taxon>
        <taxon>Metazoa</taxon>
        <taxon>Ecdysozoa</taxon>
        <taxon>Arthropoda</taxon>
        <taxon>Hexapoda</taxon>
        <taxon>Insecta</taxon>
        <taxon>Pterygota</taxon>
        <taxon>Neoptera</taxon>
        <taxon>Endopterygota</taxon>
        <taxon>Hymenoptera</taxon>
        <taxon>Apocrita</taxon>
        <taxon>Aculeata</taxon>
        <taxon>Formicoidea</taxon>
        <taxon>Formicidae</taxon>
        <taxon>Dorylinae</taxon>
        <taxon>Ooceraea</taxon>
    </lineage>
</organism>
<evidence type="ECO:0000313" key="1">
    <source>
        <dbReference type="EMBL" id="EZA61325.1"/>
    </source>
</evidence>
<gene>
    <name evidence="1" type="ORF">X777_12032</name>
</gene>
<evidence type="ECO:0000313" key="2">
    <source>
        <dbReference type="Proteomes" id="UP000053097"/>
    </source>
</evidence>
<dbReference type="EMBL" id="KK107061">
    <property type="protein sequence ID" value="EZA61325.1"/>
    <property type="molecule type" value="Genomic_DNA"/>
</dbReference>
<sequence length="158" mass="18667">MSSGRKKFRPIHDGDSTFPRRKRWKSSRIKLKRYGKRWRIVEGVPARVAVADEPARREVKHDWLKRVQSMIEGVPRGLTLFRFRSGSRARLQFVRAPRLGLRERRACRREKPRARGFGRMNFSRDRNGEYLVFCIVTLRYACGVSIRSANSNVRYKLC</sequence>
<dbReference type="Proteomes" id="UP000053097">
    <property type="component" value="Unassembled WGS sequence"/>
</dbReference>
<accession>A0A026WZ40</accession>
<proteinExistence type="predicted"/>
<reference evidence="1 2" key="1">
    <citation type="journal article" date="2014" name="Curr. Biol.">
        <title>The genome of the clonal raider ant Cerapachys biroi.</title>
        <authorList>
            <person name="Oxley P.R."/>
            <person name="Ji L."/>
            <person name="Fetter-Pruneda I."/>
            <person name="McKenzie S.K."/>
            <person name="Li C."/>
            <person name="Hu H."/>
            <person name="Zhang G."/>
            <person name="Kronauer D.J."/>
        </authorList>
    </citation>
    <scope>NUCLEOTIDE SEQUENCE [LARGE SCALE GENOMIC DNA]</scope>
</reference>
<name>A0A026WZ40_OOCBI</name>
<protein>
    <submittedName>
        <fullName evidence="1">Uncharacterized protein</fullName>
    </submittedName>
</protein>
<keyword evidence="2" id="KW-1185">Reference proteome</keyword>
<dbReference type="AlphaFoldDB" id="A0A026WZ40"/>